<evidence type="ECO:0008006" key="3">
    <source>
        <dbReference type="Google" id="ProtNLM"/>
    </source>
</evidence>
<dbReference type="Proteomes" id="UP000664073">
    <property type="component" value="Unassembled WGS sequence"/>
</dbReference>
<dbReference type="AlphaFoldDB" id="A0A939HQ42"/>
<proteinExistence type="predicted"/>
<name>A0A939HQ42_9PROT</name>
<sequence>MTTAQARTLLAALTARELSATLPAGVSDFVGQIMGAARPLGVLFYGSGLRGGIDDDTLLDFYVIVERQSDWPRTPLARLGNAVLPPNVEYHEQIVGGRRMRAKVAILSLRQFRALTGFATLDTTIWARFSQPSRLVWARDAAAARALQCCVMRALVTAARWAALLGPQTAPRRAFWDALYRRTYGAELRVESGKRPTSLVDACPDWYEQALEPCWVLAGLHPSVDGNAISPGLSASQKQRAASQWGLRARFGRPLNIMRLIKAAYTFTGAARYVAWKLRRHSGIEIPITPFAEKHPLLAAPPVFWSLWRRGAFTRR</sequence>
<organism evidence="1 2">
    <name type="scientific">Acetobacter garciniae</name>
    <dbReference type="NCBI Taxonomy" id="2817435"/>
    <lineage>
        <taxon>Bacteria</taxon>
        <taxon>Pseudomonadati</taxon>
        <taxon>Pseudomonadota</taxon>
        <taxon>Alphaproteobacteria</taxon>
        <taxon>Acetobacterales</taxon>
        <taxon>Acetobacteraceae</taxon>
        <taxon>Acetobacter</taxon>
    </lineage>
</organism>
<evidence type="ECO:0000313" key="2">
    <source>
        <dbReference type="Proteomes" id="UP000664073"/>
    </source>
</evidence>
<keyword evidence="2" id="KW-1185">Reference proteome</keyword>
<reference evidence="1" key="1">
    <citation type="submission" date="2021-03" db="EMBL/GenBank/DDBJ databases">
        <title>The complete genome sequence of Acetobacter sp. TBRC 12339.</title>
        <authorList>
            <person name="Charoenyingcharoen P."/>
            <person name="Yukphan P."/>
        </authorList>
    </citation>
    <scope>NUCLEOTIDE SEQUENCE</scope>
    <source>
        <strain evidence="1">TBRC 12339</strain>
    </source>
</reference>
<accession>A0A939HQ42</accession>
<dbReference type="RefSeq" id="WP_207846475.1">
    <property type="nucleotide sequence ID" value="NZ_JAFVMH010000006.1"/>
</dbReference>
<dbReference type="EMBL" id="JAFVMH010000006">
    <property type="protein sequence ID" value="MBO1325822.1"/>
    <property type="molecule type" value="Genomic_DNA"/>
</dbReference>
<comment type="caution">
    <text evidence="1">The sequence shown here is derived from an EMBL/GenBank/DDBJ whole genome shotgun (WGS) entry which is preliminary data.</text>
</comment>
<evidence type="ECO:0000313" key="1">
    <source>
        <dbReference type="EMBL" id="MBO1325822.1"/>
    </source>
</evidence>
<gene>
    <name evidence="1" type="ORF">J2D77_11710</name>
</gene>
<protein>
    <recommendedName>
        <fullName evidence="3">Phosphatidate cytidylyltransferase</fullName>
    </recommendedName>
</protein>